<proteinExistence type="predicted"/>
<evidence type="ECO:0000313" key="2">
    <source>
        <dbReference type="Proteomes" id="UP000824782"/>
    </source>
</evidence>
<dbReference type="Proteomes" id="UP000824782">
    <property type="component" value="Unassembled WGS sequence"/>
</dbReference>
<dbReference type="AlphaFoldDB" id="A0AAV6YHZ2"/>
<dbReference type="EMBL" id="WNYA01086541">
    <property type="protein sequence ID" value="KAG8534899.1"/>
    <property type="molecule type" value="Genomic_DNA"/>
</dbReference>
<sequence length="79" mass="8941">MDGHTEGYYLYPGLRSWMITLKVTMCIQASGHKCSHRRSLSGSRSQVMDGHTRGHYQYPGLRSWMVTLEVTISIQASGH</sequence>
<comment type="caution">
    <text evidence="1">The sequence shown here is derived from an EMBL/GenBank/DDBJ whole genome shotgun (WGS) entry which is preliminary data.</text>
</comment>
<protein>
    <submittedName>
        <fullName evidence="1">Uncharacterized protein</fullName>
    </submittedName>
</protein>
<keyword evidence="2" id="KW-1185">Reference proteome</keyword>
<name>A0AAV6YHZ2_ENGPU</name>
<gene>
    <name evidence="1" type="ORF">GDO81_029994</name>
</gene>
<reference evidence="1" key="1">
    <citation type="thesis" date="2020" institute="ProQuest LLC" country="789 East Eisenhower Parkway, Ann Arbor, MI, USA">
        <title>Comparative Genomics and Chromosome Evolution.</title>
        <authorList>
            <person name="Mudd A.B."/>
        </authorList>
    </citation>
    <scope>NUCLEOTIDE SEQUENCE</scope>
    <source>
        <strain evidence="1">237g6f4</strain>
        <tissue evidence="1">Blood</tissue>
    </source>
</reference>
<evidence type="ECO:0000313" key="1">
    <source>
        <dbReference type="EMBL" id="KAG8534899.1"/>
    </source>
</evidence>
<organism evidence="1 2">
    <name type="scientific">Engystomops pustulosus</name>
    <name type="common">Tungara frog</name>
    <name type="synonym">Physalaemus pustulosus</name>
    <dbReference type="NCBI Taxonomy" id="76066"/>
    <lineage>
        <taxon>Eukaryota</taxon>
        <taxon>Metazoa</taxon>
        <taxon>Chordata</taxon>
        <taxon>Craniata</taxon>
        <taxon>Vertebrata</taxon>
        <taxon>Euteleostomi</taxon>
        <taxon>Amphibia</taxon>
        <taxon>Batrachia</taxon>
        <taxon>Anura</taxon>
        <taxon>Neobatrachia</taxon>
        <taxon>Hyloidea</taxon>
        <taxon>Leptodactylidae</taxon>
        <taxon>Leiuperinae</taxon>
        <taxon>Engystomops</taxon>
    </lineage>
</organism>
<accession>A0AAV6YHZ2</accession>